<name>E0XP93_9BACT</name>
<dbReference type="AlphaFoldDB" id="E0XP93"/>
<dbReference type="PROSITE" id="PS51219">
    <property type="entry name" value="DPCK"/>
    <property type="match status" value="1"/>
</dbReference>
<accession>E0XP93</accession>
<keyword evidence="3 5" id="KW-0418">Kinase</keyword>
<dbReference type="GO" id="GO:0015937">
    <property type="term" value="P:coenzyme A biosynthetic process"/>
    <property type="evidence" value="ECO:0007669"/>
    <property type="project" value="UniProtKB-UniRule"/>
</dbReference>
<evidence type="ECO:0000256" key="2">
    <source>
        <dbReference type="ARBA" id="ARBA00022840"/>
    </source>
</evidence>
<dbReference type="CDD" id="cd02022">
    <property type="entry name" value="DPCK"/>
    <property type="match status" value="1"/>
</dbReference>
<gene>
    <name evidence="3" type="primary">coaE</name>
</gene>
<dbReference type="NCBIfam" id="TIGR00152">
    <property type="entry name" value="dephospho-CoA kinase"/>
    <property type="match status" value="1"/>
</dbReference>
<dbReference type="EMBL" id="GU474833">
    <property type="protein sequence ID" value="ADI16234.1"/>
    <property type="molecule type" value="Genomic_DNA"/>
</dbReference>
<keyword evidence="3" id="KW-0808">Transferase</keyword>
<proteinExistence type="inferred from homology"/>
<dbReference type="HAMAP" id="MF_00376">
    <property type="entry name" value="Dephospho_CoA_kinase"/>
    <property type="match status" value="1"/>
</dbReference>
<feature type="binding site" evidence="3">
    <location>
        <begin position="10"/>
        <end position="15"/>
    </location>
    <ligand>
        <name>ATP</name>
        <dbReference type="ChEBI" id="CHEBI:30616"/>
    </ligand>
</feature>
<comment type="pathway">
    <text evidence="3">Cofactor biosynthesis; coenzyme A biosynthesis; CoA from (R)-pantothenate: step 5/5.</text>
</comment>
<dbReference type="PANTHER" id="PTHR10695:SF46">
    <property type="entry name" value="BIFUNCTIONAL COENZYME A SYNTHASE-RELATED"/>
    <property type="match status" value="1"/>
</dbReference>
<evidence type="ECO:0000256" key="1">
    <source>
        <dbReference type="ARBA" id="ARBA00022741"/>
    </source>
</evidence>
<keyword evidence="3" id="KW-0963">Cytoplasm</keyword>
<dbReference type="EC" id="2.7.1.24" evidence="3 4"/>
<keyword evidence="1 3" id="KW-0547">Nucleotide-binding</keyword>
<dbReference type="Pfam" id="PF01121">
    <property type="entry name" value="CoaE"/>
    <property type="match status" value="1"/>
</dbReference>
<dbReference type="GO" id="GO:0005737">
    <property type="term" value="C:cytoplasm"/>
    <property type="evidence" value="ECO:0007669"/>
    <property type="project" value="UniProtKB-SubCell"/>
</dbReference>
<comment type="similarity">
    <text evidence="3">Belongs to the CoaE family.</text>
</comment>
<reference evidence="5" key="1">
    <citation type="journal article" date="2011" name="Environ. Microbiol.">
        <title>Time-series analyses of Monterey Bay coastal microbial picoplankton using a 'genome proxy' microarray.</title>
        <authorList>
            <person name="Rich V.I."/>
            <person name="Pham V.D."/>
            <person name="Eppley J."/>
            <person name="Shi Y."/>
            <person name="DeLong E.F."/>
        </authorList>
    </citation>
    <scope>NUCLEOTIDE SEQUENCE</scope>
</reference>
<dbReference type="InterPro" id="IPR001977">
    <property type="entry name" value="Depp_CoAkinase"/>
</dbReference>
<comment type="function">
    <text evidence="3">Catalyzes the phosphorylation of the 3'-hydroxyl group of dephosphocoenzyme A to form coenzyme A.</text>
</comment>
<keyword evidence="2 3" id="KW-0067">ATP-binding</keyword>
<dbReference type="InterPro" id="IPR027417">
    <property type="entry name" value="P-loop_NTPase"/>
</dbReference>
<evidence type="ECO:0000256" key="3">
    <source>
        <dbReference type="HAMAP-Rule" id="MF_00376"/>
    </source>
</evidence>
<protein>
    <recommendedName>
        <fullName evidence="3 4">Dephospho-CoA kinase</fullName>
        <ecNumber evidence="3 4">2.7.1.24</ecNumber>
    </recommendedName>
    <alternativeName>
        <fullName evidence="3">Dephosphocoenzyme A kinase</fullName>
    </alternativeName>
</protein>
<dbReference type="UniPathway" id="UPA00241">
    <property type="reaction ID" value="UER00356"/>
</dbReference>
<dbReference type="GO" id="GO:0005524">
    <property type="term" value="F:ATP binding"/>
    <property type="evidence" value="ECO:0007669"/>
    <property type="project" value="UniProtKB-UniRule"/>
</dbReference>
<evidence type="ECO:0000256" key="4">
    <source>
        <dbReference type="NCBIfam" id="TIGR00152"/>
    </source>
</evidence>
<comment type="catalytic activity">
    <reaction evidence="3">
        <text>3'-dephospho-CoA + ATP = ADP + CoA + H(+)</text>
        <dbReference type="Rhea" id="RHEA:18245"/>
        <dbReference type="ChEBI" id="CHEBI:15378"/>
        <dbReference type="ChEBI" id="CHEBI:30616"/>
        <dbReference type="ChEBI" id="CHEBI:57287"/>
        <dbReference type="ChEBI" id="CHEBI:57328"/>
        <dbReference type="ChEBI" id="CHEBI:456216"/>
        <dbReference type="EC" id="2.7.1.24"/>
    </reaction>
</comment>
<dbReference type="Gene3D" id="3.40.50.300">
    <property type="entry name" value="P-loop containing nucleotide triphosphate hydrolases"/>
    <property type="match status" value="1"/>
</dbReference>
<evidence type="ECO:0000313" key="5">
    <source>
        <dbReference type="EMBL" id="ADI16234.1"/>
    </source>
</evidence>
<keyword evidence="3" id="KW-0173">Coenzyme A biosynthesis</keyword>
<dbReference type="SUPFAM" id="SSF52540">
    <property type="entry name" value="P-loop containing nucleoside triphosphate hydrolases"/>
    <property type="match status" value="1"/>
</dbReference>
<dbReference type="GO" id="GO:0004140">
    <property type="term" value="F:dephospho-CoA kinase activity"/>
    <property type="evidence" value="ECO:0007669"/>
    <property type="project" value="UniProtKB-UniRule"/>
</dbReference>
<organism evidence="5">
    <name type="scientific">uncultured bacterium HF0010_16H03</name>
    <dbReference type="NCBI Taxonomy" id="710811"/>
    <lineage>
        <taxon>Bacteria</taxon>
        <taxon>environmental samples</taxon>
    </lineage>
</organism>
<sequence length="198" mass="22431">MIVGLTGGIGSGKSAAANFFMDLGIDIIDADLVAKNALKKNSKGYNLFIEKFGNKYLDNKKNINRELLRKDIFSNQINKDILENIVHPIVYDEILDFIANKQSPYCVVMVPLIFETNSSKNYDRILLIDCDTDTQIARSSKRDNQSSKDINKIISKQATRDERLSIADDIILNTSSLKDLYNNVLKIHIKYLELLNNV</sequence>
<comment type="subcellular location">
    <subcellularLocation>
        <location evidence="3">Cytoplasm</location>
    </subcellularLocation>
</comment>
<dbReference type="PANTHER" id="PTHR10695">
    <property type="entry name" value="DEPHOSPHO-COA KINASE-RELATED"/>
    <property type="match status" value="1"/>
</dbReference>